<dbReference type="Pfam" id="PF10358">
    <property type="entry name" value="NT-C2"/>
    <property type="match status" value="1"/>
</dbReference>
<evidence type="ECO:0000313" key="4">
    <source>
        <dbReference type="EMBL" id="OMO97872.1"/>
    </source>
</evidence>
<dbReference type="PROSITE" id="PS51840">
    <property type="entry name" value="C2_NT"/>
    <property type="match status" value="1"/>
</dbReference>
<feature type="compositionally biased region" description="Low complexity" evidence="2">
    <location>
        <begin position="221"/>
        <end position="236"/>
    </location>
</feature>
<protein>
    <recommendedName>
        <fullName evidence="3">C2 NT-type domain-containing protein</fullName>
    </recommendedName>
</protein>
<feature type="coiled-coil region" evidence="1">
    <location>
        <begin position="967"/>
        <end position="1008"/>
    </location>
</feature>
<dbReference type="PANTHER" id="PTHR34452">
    <property type="entry name" value="MYOSIN HEAVY CHAIN-RELATED PROTEIN"/>
    <property type="match status" value="1"/>
</dbReference>
<accession>A0A1R3JSJ5</accession>
<evidence type="ECO:0000313" key="5">
    <source>
        <dbReference type="Proteomes" id="UP000187203"/>
    </source>
</evidence>
<evidence type="ECO:0000259" key="3">
    <source>
        <dbReference type="PROSITE" id="PS51840"/>
    </source>
</evidence>
<feature type="domain" description="C2 NT-type" evidence="3">
    <location>
        <begin position="4"/>
        <end position="139"/>
    </location>
</feature>
<dbReference type="InterPro" id="IPR019448">
    <property type="entry name" value="NT-C2"/>
</dbReference>
<name>A0A1R3JSJ5_9ROSI</name>
<sequence length="1025" mass="117675">MFKSWRSDKKKIKVVFKLQFQATQVPRLKKSAVTIALVPDNVGKPTLRLEKVAVQDGSCLWENPVFETVKLIMDQKTGKLGEKIYHFVVSNGSSKAGFLGEASIDFADFAAETDPVTVSLPLKFANSGAILHVTIHKIEGAADQSYHGENGGFAISREGSLQSQDNNYRMHEDMTEPGRDSTSQDPGNFLSPLRQNSMPQRGAGAVMAKKQMHHRTNTDWSISSMSEGSLNESSNSPEDEPRAWQEGFDSSVDKLRSENALLMRQVEMSELELQSLRKQILKETKRTQDLSRQIISLKEESDEVKTELRRLKSQKYTDEAEIENRFQAENEDSKALLEEIRQELNHEKDMNANLRLQLQKTEDSNSNLILAVRDLNEMLEQKNREISCLSSEIEASKKVEEAQSNSNCYMNEAEGQMMKQTITDLNAELELYRKQKEELEMHIEELSQENEVLKQENKDISSQLKQNQQEEAIKTQQEYSESLATIHELESQVHRLEDKIKQQSEEYSESLVTINELESQVKELKKELENRTQGFEDDLNAMIHAKTEQEQRAIRAEEALRKTRWKNAVTAERLQEEFKRLSVEMATKFDDNEKMTTKAVAEANDLQIHNRNLEEMLQKANEELRLLTDRIEIERQELSDQLELKGKQIEQMSVELNDKTKQLEYAQNQENEKQEAFSKEIHMLRAEIEKITELKSKFSDQAKENGKQCDETKNVKTSNEKTEMLIQRWNKERDELEKKIALAKKEAEKAQKQLISTRSLKDKKQMMITNLQSEMEKIRLEYNDLKHSLIQEELEKENLRKQVTLLKNDLQKKDEEISSFGKKLKNNGGQAGITPGSSQPTLAPHDSMDITTLQNKLRLLKEHINLKEAALKTSANSAAEKERNLSNMIKELESSMEQFKEIISAGIFSANVNKSNGSGKSQDNMLHPKMSTAEGMSFSNREVPVERRKAQKELKFSKSDTSSCSNVAELLSEVECLKESNKAMERELKDMEERYSEISLKFAEVEGERQQLVMTVRNLKNGKKN</sequence>
<dbReference type="Proteomes" id="UP000187203">
    <property type="component" value="Unassembled WGS sequence"/>
</dbReference>
<dbReference type="STRING" id="93759.A0A1R3JSJ5"/>
<keyword evidence="1" id="KW-0175">Coiled coil</keyword>
<feature type="coiled-coil region" evidence="1">
    <location>
        <begin position="603"/>
        <end position="676"/>
    </location>
</feature>
<feature type="coiled-coil region" evidence="1">
    <location>
        <begin position="719"/>
        <end position="816"/>
    </location>
</feature>
<dbReference type="OrthoDB" id="765176at2759"/>
<feature type="region of interest" description="Disordered" evidence="2">
    <location>
        <begin position="171"/>
        <end position="204"/>
    </location>
</feature>
<keyword evidence="5" id="KW-1185">Reference proteome</keyword>
<evidence type="ECO:0000256" key="1">
    <source>
        <dbReference type="SAM" id="Coils"/>
    </source>
</evidence>
<organism evidence="4 5">
    <name type="scientific">Corchorus olitorius</name>
    <dbReference type="NCBI Taxonomy" id="93759"/>
    <lineage>
        <taxon>Eukaryota</taxon>
        <taxon>Viridiplantae</taxon>
        <taxon>Streptophyta</taxon>
        <taxon>Embryophyta</taxon>
        <taxon>Tracheophyta</taxon>
        <taxon>Spermatophyta</taxon>
        <taxon>Magnoliopsida</taxon>
        <taxon>eudicotyledons</taxon>
        <taxon>Gunneridae</taxon>
        <taxon>Pentapetalae</taxon>
        <taxon>rosids</taxon>
        <taxon>malvids</taxon>
        <taxon>Malvales</taxon>
        <taxon>Malvaceae</taxon>
        <taxon>Grewioideae</taxon>
        <taxon>Apeibeae</taxon>
        <taxon>Corchorus</taxon>
    </lineage>
</organism>
<dbReference type="AlphaFoldDB" id="A0A1R3JSJ5"/>
<dbReference type="EMBL" id="AWUE01015408">
    <property type="protein sequence ID" value="OMO97872.1"/>
    <property type="molecule type" value="Genomic_DNA"/>
</dbReference>
<dbReference type="PANTHER" id="PTHR34452:SF14">
    <property type="entry name" value="MYOSIN HEAVY CHAIN, MUSCLE"/>
    <property type="match status" value="1"/>
</dbReference>
<feature type="region of interest" description="Disordered" evidence="2">
    <location>
        <begin position="823"/>
        <end position="845"/>
    </location>
</feature>
<evidence type="ECO:0000256" key="2">
    <source>
        <dbReference type="SAM" id="MobiDB-lite"/>
    </source>
</evidence>
<proteinExistence type="predicted"/>
<gene>
    <name evidence="4" type="ORF">COLO4_14308</name>
</gene>
<feature type="coiled-coil region" evidence="1">
    <location>
        <begin position="252"/>
        <end position="534"/>
    </location>
</feature>
<feature type="region of interest" description="Disordered" evidence="2">
    <location>
        <begin position="221"/>
        <end position="244"/>
    </location>
</feature>
<feature type="coiled-coil region" evidence="1">
    <location>
        <begin position="850"/>
        <end position="902"/>
    </location>
</feature>
<comment type="caution">
    <text evidence="4">The sequence shown here is derived from an EMBL/GenBank/DDBJ whole genome shotgun (WGS) entry which is preliminary data.</text>
</comment>
<reference evidence="5" key="1">
    <citation type="submission" date="2013-09" db="EMBL/GenBank/DDBJ databases">
        <title>Corchorus olitorius genome sequencing.</title>
        <authorList>
            <person name="Alam M."/>
            <person name="Haque M.S."/>
            <person name="Islam M.S."/>
            <person name="Emdad E.M."/>
            <person name="Islam M.M."/>
            <person name="Ahmed B."/>
            <person name="Halim A."/>
            <person name="Hossen Q.M.M."/>
            <person name="Hossain M.Z."/>
            <person name="Ahmed R."/>
            <person name="Khan M.M."/>
            <person name="Islam R."/>
            <person name="Rashid M.M."/>
            <person name="Khan S.A."/>
            <person name="Rahman M.S."/>
            <person name="Alam M."/>
            <person name="Yahiya A.S."/>
            <person name="Khan M.S."/>
            <person name="Azam M.S."/>
            <person name="Haque T."/>
            <person name="Lashkar M.Z.H."/>
            <person name="Akhand A.I."/>
            <person name="Morshed G."/>
            <person name="Roy S."/>
            <person name="Uddin K.S."/>
            <person name="Rabeya T."/>
            <person name="Hossain A.S."/>
            <person name="Chowdhury A."/>
            <person name="Snigdha A.R."/>
            <person name="Mortoza M.S."/>
            <person name="Matin S.A."/>
            <person name="Hoque S.M.E."/>
            <person name="Islam M.K."/>
            <person name="Roy D.K."/>
            <person name="Haider R."/>
            <person name="Moosa M.M."/>
            <person name="Elias S.M."/>
            <person name="Hasan A.M."/>
            <person name="Jahan S."/>
            <person name="Shafiuddin M."/>
            <person name="Mahmood N."/>
            <person name="Shommy N.S."/>
        </authorList>
    </citation>
    <scope>NUCLEOTIDE SEQUENCE [LARGE SCALE GENOMIC DNA]</scope>
    <source>
        <strain evidence="5">cv. O-4</strain>
    </source>
</reference>